<dbReference type="OrthoDB" id="23692at2"/>
<organism evidence="4 5">
    <name type="scientific">Quadrisphaera setariae</name>
    <dbReference type="NCBI Taxonomy" id="2593304"/>
    <lineage>
        <taxon>Bacteria</taxon>
        <taxon>Bacillati</taxon>
        <taxon>Actinomycetota</taxon>
        <taxon>Actinomycetes</taxon>
        <taxon>Kineosporiales</taxon>
        <taxon>Kineosporiaceae</taxon>
        <taxon>Quadrisphaera</taxon>
    </lineage>
</organism>
<dbReference type="InterPro" id="IPR050469">
    <property type="entry name" value="Diguanylate_Cyclase"/>
</dbReference>
<dbReference type="Proteomes" id="UP000321234">
    <property type="component" value="Unassembled WGS sequence"/>
</dbReference>
<feature type="domain" description="GGDEF" evidence="3">
    <location>
        <begin position="337"/>
        <end position="459"/>
    </location>
</feature>
<name>A0A5C8ZBM4_9ACTN</name>
<dbReference type="PANTHER" id="PTHR45138">
    <property type="entry name" value="REGULATORY COMPONENTS OF SENSORY TRANSDUCTION SYSTEM"/>
    <property type="match status" value="1"/>
</dbReference>
<proteinExistence type="predicted"/>
<keyword evidence="2" id="KW-0472">Membrane</keyword>
<accession>A0A5C8ZBM4</accession>
<dbReference type="InterPro" id="IPR043128">
    <property type="entry name" value="Rev_trsase/Diguanyl_cyclase"/>
</dbReference>
<dbReference type="InterPro" id="IPR029787">
    <property type="entry name" value="Nucleotide_cyclase"/>
</dbReference>
<keyword evidence="2" id="KW-0812">Transmembrane</keyword>
<evidence type="ECO:0000256" key="2">
    <source>
        <dbReference type="SAM" id="Phobius"/>
    </source>
</evidence>
<dbReference type="Gene3D" id="3.30.70.270">
    <property type="match status" value="1"/>
</dbReference>
<dbReference type="SMART" id="SM00267">
    <property type="entry name" value="GGDEF"/>
    <property type="match status" value="1"/>
</dbReference>
<gene>
    <name evidence="4" type="ORF">FMM08_15900</name>
</gene>
<evidence type="ECO:0000313" key="4">
    <source>
        <dbReference type="EMBL" id="TXR55342.1"/>
    </source>
</evidence>
<keyword evidence="5" id="KW-1185">Reference proteome</keyword>
<evidence type="ECO:0000256" key="1">
    <source>
        <dbReference type="SAM" id="MobiDB-lite"/>
    </source>
</evidence>
<dbReference type="GO" id="GO:0005886">
    <property type="term" value="C:plasma membrane"/>
    <property type="evidence" value="ECO:0007669"/>
    <property type="project" value="TreeGrafter"/>
</dbReference>
<feature type="transmembrane region" description="Helical" evidence="2">
    <location>
        <begin position="247"/>
        <end position="268"/>
    </location>
</feature>
<dbReference type="RefSeq" id="WP_147927348.1">
    <property type="nucleotide sequence ID" value="NZ_VKAC01000009.1"/>
</dbReference>
<dbReference type="Pfam" id="PF00990">
    <property type="entry name" value="GGDEF"/>
    <property type="match status" value="1"/>
</dbReference>
<dbReference type="EMBL" id="VKAC01000009">
    <property type="protein sequence ID" value="TXR55342.1"/>
    <property type="molecule type" value="Genomic_DNA"/>
</dbReference>
<dbReference type="CDD" id="cd01949">
    <property type="entry name" value="GGDEF"/>
    <property type="match status" value="1"/>
</dbReference>
<feature type="transmembrane region" description="Helical" evidence="2">
    <location>
        <begin position="34"/>
        <end position="51"/>
    </location>
</feature>
<keyword evidence="2" id="KW-1133">Transmembrane helix</keyword>
<dbReference type="GO" id="GO:0052621">
    <property type="term" value="F:diguanylate cyclase activity"/>
    <property type="evidence" value="ECO:0007669"/>
    <property type="project" value="TreeGrafter"/>
</dbReference>
<feature type="compositionally biased region" description="Acidic residues" evidence="1">
    <location>
        <begin position="457"/>
        <end position="467"/>
    </location>
</feature>
<feature type="transmembrane region" description="Helical" evidence="2">
    <location>
        <begin position="90"/>
        <end position="107"/>
    </location>
</feature>
<evidence type="ECO:0000313" key="5">
    <source>
        <dbReference type="Proteomes" id="UP000321234"/>
    </source>
</evidence>
<dbReference type="AlphaFoldDB" id="A0A5C8ZBM4"/>
<reference evidence="4 5" key="1">
    <citation type="submission" date="2019-07" db="EMBL/GenBank/DDBJ databases">
        <title>Quadrisphaera sp. strain DD2A genome sequencing and assembly.</title>
        <authorList>
            <person name="Kim I."/>
        </authorList>
    </citation>
    <scope>NUCLEOTIDE SEQUENCE [LARGE SCALE GENOMIC DNA]</scope>
    <source>
        <strain evidence="4 5">DD2A</strain>
    </source>
</reference>
<dbReference type="InterPro" id="IPR000160">
    <property type="entry name" value="GGDEF_dom"/>
</dbReference>
<dbReference type="PROSITE" id="PS50887">
    <property type="entry name" value="GGDEF"/>
    <property type="match status" value="1"/>
</dbReference>
<feature type="transmembrane region" description="Helical" evidence="2">
    <location>
        <begin position="179"/>
        <end position="200"/>
    </location>
</feature>
<feature type="transmembrane region" description="Helical" evidence="2">
    <location>
        <begin position="56"/>
        <end position="78"/>
    </location>
</feature>
<dbReference type="NCBIfam" id="TIGR00254">
    <property type="entry name" value="GGDEF"/>
    <property type="match status" value="1"/>
</dbReference>
<dbReference type="GO" id="GO:1902201">
    <property type="term" value="P:negative regulation of bacterial-type flagellum-dependent cell motility"/>
    <property type="evidence" value="ECO:0007669"/>
    <property type="project" value="TreeGrafter"/>
</dbReference>
<protein>
    <submittedName>
        <fullName evidence="4">GGDEF domain-containing protein</fullName>
    </submittedName>
</protein>
<comment type="caution">
    <text evidence="4">The sequence shown here is derived from an EMBL/GenBank/DDBJ whole genome shotgun (WGS) entry which is preliminary data.</text>
</comment>
<dbReference type="SUPFAM" id="SSF55073">
    <property type="entry name" value="Nucleotide cyclase"/>
    <property type="match status" value="1"/>
</dbReference>
<feature type="transmembrane region" description="Helical" evidence="2">
    <location>
        <begin position="119"/>
        <end position="142"/>
    </location>
</feature>
<dbReference type="GO" id="GO:0043709">
    <property type="term" value="P:cell adhesion involved in single-species biofilm formation"/>
    <property type="evidence" value="ECO:0007669"/>
    <property type="project" value="TreeGrafter"/>
</dbReference>
<feature type="transmembrane region" description="Helical" evidence="2">
    <location>
        <begin position="212"/>
        <end position="235"/>
    </location>
</feature>
<dbReference type="PANTHER" id="PTHR45138:SF24">
    <property type="entry name" value="DIGUANYLATE CYCLASE DGCC-RELATED"/>
    <property type="match status" value="1"/>
</dbReference>
<feature type="transmembrane region" description="Helical" evidence="2">
    <location>
        <begin position="148"/>
        <end position="167"/>
    </location>
</feature>
<sequence>MEQHHTSPTWEVAAAALCAVASLTVPLFPHHPLSSGAAVVAPVLLLAVVALRRRMVWTAAGAGLMAAGDVVFRVLWWVHGDPVVPSVADVGFVLGYLALLRAAQLAVGPGRSGASLDALIVVVGPTAVVAAAVHAPLAALAATGSTVQTAQALVAPVFDLALLVLVVRATVAGAVTRPVAALLQAAVVLLLVGNAGYLLLSGYAYDLVGPWLGAPFGLAFSLAALAVCAWSRPALPRQPVRGSSRLVLALLPASACLPAAALVVQGLLGLRVDWQVLGTGALLAAVLSTLRLHGALRVAAEKSAALERLVGVDDLTGLPNRRACSGAVERLTAQEEAPVALALLDLDRFKAVNDSLGHAAGDALLRAAARAWSSALPASAGLHRWGGEEFVVLLSGADALHAEALVHDVRVSTPAPHTVSAGLVVRRPGEGAASLLARADALLYRAKDSGRNRVCTEDVDGDDDPDDGAGAPALGAPASSSS</sequence>
<evidence type="ECO:0000259" key="3">
    <source>
        <dbReference type="PROSITE" id="PS50887"/>
    </source>
</evidence>
<feature type="region of interest" description="Disordered" evidence="1">
    <location>
        <begin position="453"/>
        <end position="482"/>
    </location>
</feature>
<feature type="compositionally biased region" description="Low complexity" evidence="1">
    <location>
        <begin position="468"/>
        <end position="482"/>
    </location>
</feature>